<organism evidence="2">
    <name type="scientific">mine drainage metagenome</name>
    <dbReference type="NCBI Taxonomy" id="410659"/>
    <lineage>
        <taxon>unclassified sequences</taxon>
        <taxon>metagenomes</taxon>
        <taxon>ecological metagenomes</taxon>
    </lineage>
</organism>
<proteinExistence type="predicted"/>
<evidence type="ECO:0000256" key="1">
    <source>
        <dbReference type="SAM" id="MobiDB-lite"/>
    </source>
</evidence>
<feature type="compositionally biased region" description="Basic and acidic residues" evidence="1">
    <location>
        <begin position="15"/>
        <end position="31"/>
    </location>
</feature>
<dbReference type="EMBL" id="MLJW01001189">
    <property type="protein sequence ID" value="OIQ79590.1"/>
    <property type="molecule type" value="Genomic_DNA"/>
</dbReference>
<feature type="region of interest" description="Disordered" evidence="1">
    <location>
        <begin position="1"/>
        <end position="33"/>
    </location>
</feature>
<gene>
    <name evidence="2" type="ORF">GALL_386660</name>
</gene>
<comment type="caution">
    <text evidence="2">The sequence shown here is derived from an EMBL/GenBank/DDBJ whole genome shotgun (WGS) entry which is preliminary data.</text>
</comment>
<reference evidence="2" key="1">
    <citation type="submission" date="2016-10" db="EMBL/GenBank/DDBJ databases">
        <title>Sequence of Gallionella enrichment culture.</title>
        <authorList>
            <person name="Poehlein A."/>
            <person name="Muehling M."/>
            <person name="Daniel R."/>
        </authorList>
    </citation>
    <scope>NUCLEOTIDE SEQUENCE</scope>
</reference>
<protein>
    <submittedName>
        <fullName evidence="2">Uncharacterized protein</fullName>
    </submittedName>
</protein>
<accession>A0A1J5Q7G7</accession>
<sequence>MTSTGGFDDLGENPSEEKDAEMHGQQSDKRPTAFNIDALALNADWPKRHWDLPTTLDEWRRGKYVSSR</sequence>
<evidence type="ECO:0000313" key="2">
    <source>
        <dbReference type="EMBL" id="OIQ79590.1"/>
    </source>
</evidence>
<dbReference type="AlphaFoldDB" id="A0A1J5Q7G7"/>
<name>A0A1J5Q7G7_9ZZZZ</name>